<accession>A0A7H2BCD6</accession>
<evidence type="ECO:0000256" key="1">
    <source>
        <dbReference type="ARBA" id="ARBA00007316"/>
    </source>
</evidence>
<keyword evidence="4" id="KW-0547">Nucleotide-binding</keyword>
<name>A0A7H2BCD6_9MICC</name>
<dbReference type="SUPFAM" id="SSF52540">
    <property type="entry name" value="P-loop containing nucleoside triphosphate hydrolases"/>
    <property type="match status" value="1"/>
</dbReference>
<dbReference type="NCBIfam" id="TIGR01007">
    <property type="entry name" value="eps_fam"/>
    <property type="match status" value="1"/>
</dbReference>
<dbReference type="RefSeq" id="WP_190724236.1">
    <property type="nucleotide sequence ID" value="NZ_CP061539.1"/>
</dbReference>
<dbReference type="PANTHER" id="PTHR32309:SF31">
    <property type="entry name" value="CAPSULAR EXOPOLYSACCHARIDE FAMILY"/>
    <property type="match status" value="1"/>
</dbReference>
<evidence type="ECO:0000256" key="8">
    <source>
        <dbReference type="ARBA" id="ARBA00051245"/>
    </source>
</evidence>
<evidence type="ECO:0000256" key="2">
    <source>
        <dbReference type="ARBA" id="ARBA00011903"/>
    </source>
</evidence>
<dbReference type="InterPro" id="IPR005702">
    <property type="entry name" value="Wzc-like_C"/>
</dbReference>
<comment type="similarity">
    <text evidence="1">Belongs to the CpsD/CapB family.</text>
</comment>
<dbReference type="InterPro" id="IPR050445">
    <property type="entry name" value="Bact_polysacc_biosynth/exp"/>
</dbReference>
<dbReference type="GeneID" id="96624343"/>
<evidence type="ECO:0000256" key="3">
    <source>
        <dbReference type="ARBA" id="ARBA00022679"/>
    </source>
</evidence>
<keyword evidence="12" id="KW-1185">Reference proteome</keyword>
<dbReference type="AlphaFoldDB" id="A0A7H2BCD6"/>
<keyword evidence="9" id="KW-0472">Membrane</keyword>
<feature type="transmembrane region" description="Helical" evidence="9">
    <location>
        <begin position="12"/>
        <end position="34"/>
    </location>
</feature>
<evidence type="ECO:0000256" key="7">
    <source>
        <dbReference type="ARBA" id="ARBA00023137"/>
    </source>
</evidence>
<dbReference type="EMBL" id="CP061539">
    <property type="protein sequence ID" value="QNV37332.1"/>
    <property type="molecule type" value="Genomic_DNA"/>
</dbReference>
<evidence type="ECO:0000256" key="6">
    <source>
        <dbReference type="ARBA" id="ARBA00022840"/>
    </source>
</evidence>
<evidence type="ECO:0000256" key="4">
    <source>
        <dbReference type="ARBA" id="ARBA00022741"/>
    </source>
</evidence>
<dbReference type="PANTHER" id="PTHR32309">
    <property type="entry name" value="TYROSINE-PROTEIN KINASE"/>
    <property type="match status" value="1"/>
</dbReference>
<organism evidence="11 12">
    <name type="scientific">Rothia terrae</name>
    <dbReference type="NCBI Taxonomy" id="396015"/>
    <lineage>
        <taxon>Bacteria</taxon>
        <taxon>Bacillati</taxon>
        <taxon>Actinomycetota</taxon>
        <taxon>Actinomycetes</taxon>
        <taxon>Micrococcales</taxon>
        <taxon>Micrococcaceae</taxon>
        <taxon>Rothia</taxon>
    </lineage>
</organism>
<keyword evidence="3 11" id="KW-0808">Transferase</keyword>
<comment type="catalytic activity">
    <reaction evidence="8">
        <text>L-tyrosyl-[protein] + ATP = O-phospho-L-tyrosyl-[protein] + ADP + H(+)</text>
        <dbReference type="Rhea" id="RHEA:10596"/>
        <dbReference type="Rhea" id="RHEA-COMP:10136"/>
        <dbReference type="Rhea" id="RHEA-COMP:20101"/>
        <dbReference type="ChEBI" id="CHEBI:15378"/>
        <dbReference type="ChEBI" id="CHEBI:30616"/>
        <dbReference type="ChEBI" id="CHEBI:46858"/>
        <dbReference type="ChEBI" id="CHEBI:61978"/>
        <dbReference type="ChEBI" id="CHEBI:456216"/>
        <dbReference type="EC" id="2.7.10.2"/>
    </reaction>
</comment>
<dbReference type="GO" id="GO:0005886">
    <property type="term" value="C:plasma membrane"/>
    <property type="evidence" value="ECO:0007669"/>
    <property type="project" value="UniProtKB-ARBA"/>
</dbReference>
<dbReference type="Pfam" id="PF13614">
    <property type="entry name" value="AAA_31"/>
    <property type="match status" value="1"/>
</dbReference>
<keyword evidence="6" id="KW-0067">ATP-binding</keyword>
<dbReference type="GO" id="GO:0042802">
    <property type="term" value="F:identical protein binding"/>
    <property type="evidence" value="ECO:0007669"/>
    <property type="project" value="UniProtKB-ARBA"/>
</dbReference>
<keyword evidence="9" id="KW-1133">Transmembrane helix</keyword>
<dbReference type="Proteomes" id="UP000516404">
    <property type="component" value="Chromosome"/>
</dbReference>
<dbReference type="InterPro" id="IPR027417">
    <property type="entry name" value="P-loop_NTPase"/>
</dbReference>
<keyword evidence="9" id="KW-0812">Transmembrane</keyword>
<evidence type="ECO:0000256" key="5">
    <source>
        <dbReference type="ARBA" id="ARBA00022777"/>
    </source>
</evidence>
<evidence type="ECO:0000313" key="12">
    <source>
        <dbReference type="Proteomes" id="UP000516404"/>
    </source>
</evidence>
<feature type="transmembrane region" description="Helical" evidence="9">
    <location>
        <begin position="169"/>
        <end position="190"/>
    </location>
</feature>
<dbReference type="KEGG" id="rter:IDM49_08820"/>
<dbReference type="Gene3D" id="3.40.50.300">
    <property type="entry name" value="P-loop containing nucleotide triphosphate hydrolases"/>
    <property type="match status" value="1"/>
</dbReference>
<evidence type="ECO:0000313" key="11">
    <source>
        <dbReference type="EMBL" id="QNV37332.1"/>
    </source>
</evidence>
<keyword evidence="5 11" id="KW-0418">Kinase</keyword>
<evidence type="ECO:0000256" key="9">
    <source>
        <dbReference type="SAM" id="Phobius"/>
    </source>
</evidence>
<gene>
    <name evidence="11" type="ORF">IDM49_08820</name>
</gene>
<protein>
    <recommendedName>
        <fullName evidence="2">non-specific protein-tyrosine kinase</fullName>
        <ecNumber evidence="2">2.7.10.2</ecNumber>
    </recommendedName>
</protein>
<proteinExistence type="inferred from homology"/>
<evidence type="ECO:0000259" key="10">
    <source>
        <dbReference type="Pfam" id="PF13614"/>
    </source>
</evidence>
<feature type="domain" description="AAA" evidence="10">
    <location>
        <begin position="261"/>
        <end position="387"/>
    </location>
</feature>
<dbReference type="CDD" id="cd05387">
    <property type="entry name" value="BY-kinase"/>
    <property type="match status" value="1"/>
</dbReference>
<dbReference type="InterPro" id="IPR025669">
    <property type="entry name" value="AAA_dom"/>
</dbReference>
<reference evidence="11 12" key="1">
    <citation type="submission" date="2020-09" db="EMBL/GenBank/DDBJ databases">
        <title>Investigation of environmental microbes.</title>
        <authorList>
            <person name="Ou Y."/>
            <person name="Kang Q."/>
        </authorList>
    </citation>
    <scope>NUCLEOTIDE SEQUENCE [LARGE SCALE GENOMIC DNA]</scope>
    <source>
        <strain evidence="11 12">KJZ-14</strain>
    </source>
</reference>
<keyword evidence="7" id="KW-0829">Tyrosine-protein kinase</keyword>
<dbReference type="GO" id="GO:0005524">
    <property type="term" value="F:ATP binding"/>
    <property type="evidence" value="ECO:0007669"/>
    <property type="project" value="UniProtKB-KW"/>
</dbReference>
<dbReference type="FunFam" id="3.40.50.300:FF:000527">
    <property type="entry name" value="Tyrosine-protein kinase etk"/>
    <property type="match status" value="1"/>
</dbReference>
<sequence>MTVLDFIRLTRANLRYLLAGLLIGALLGLGYSLLQPRVYASTSTGYVTVAGSAGIGDVISGNSAAKDKATGYLALTNSRAVAERIASENPDLGMSAGEIAGNLTASMDNQSALIRVQATANDPVKAQTLANSALESVAYVANELEGGNTVRVVPLEDALPNNSPISPNTWRNVLLGALVGFVAVYALVFARRAIDTKVRTREDAIKSTELGVLGMLPKSEDLASTKILHEAGDHVSQESIRQLRTNLRFVNVDRPPKSVLITSSEPGEGKSTVASTLAQALAEAGQPTIIIDADLRRPTVAKKFRIDSKIGLTEVIAGQVELSEAVRQFENSQLFILPAGRIPPNPSELLGSDKMRSLIRELSEEFMVIIDAPPVLPVTDATLLSKAVDGTVLVATIGGTQREHLREATENLHQVKANLIGLVLNQTPRGGFGGGYYGFGYASTRGYKSYYGYTSDKPTEGKGLKKLKRASKK</sequence>
<dbReference type="EC" id="2.7.10.2" evidence="2"/>
<dbReference type="GO" id="GO:0004715">
    <property type="term" value="F:non-membrane spanning protein tyrosine kinase activity"/>
    <property type="evidence" value="ECO:0007669"/>
    <property type="project" value="UniProtKB-EC"/>
</dbReference>